<dbReference type="Proteomes" id="UP000429607">
    <property type="component" value="Unassembled WGS sequence"/>
</dbReference>
<name>A0A6A3GNZ9_9STRA</name>
<evidence type="ECO:0000313" key="2">
    <source>
        <dbReference type="Proteomes" id="UP000429607"/>
    </source>
</evidence>
<gene>
    <name evidence="1" type="ORF">PR001_g30836</name>
</gene>
<dbReference type="EMBL" id="QXFV01007305">
    <property type="protein sequence ID" value="KAE8959112.1"/>
    <property type="molecule type" value="Genomic_DNA"/>
</dbReference>
<comment type="caution">
    <text evidence="1">The sequence shown here is derived from an EMBL/GenBank/DDBJ whole genome shotgun (WGS) entry which is preliminary data.</text>
</comment>
<sequence>MFVTRAFPTLKFFKKSGCAVKIVDCAKELEKTSEANDVAVFVVVDAEKGESRTLLEKLADTDDQAMYVAHQQGRDGGRRRRQQGGAAYKVRAQYASGYNGVKTRFSSSCY</sequence>
<accession>A0A6A3GNZ9</accession>
<proteinExistence type="predicted"/>
<organism evidence="1 2">
    <name type="scientific">Phytophthora rubi</name>
    <dbReference type="NCBI Taxonomy" id="129364"/>
    <lineage>
        <taxon>Eukaryota</taxon>
        <taxon>Sar</taxon>
        <taxon>Stramenopiles</taxon>
        <taxon>Oomycota</taxon>
        <taxon>Peronosporomycetes</taxon>
        <taxon>Peronosporales</taxon>
        <taxon>Peronosporaceae</taxon>
        <taxon>Phytophthora</taxon>
    </lineage>
</organism>
<reference evidence="1 2" key="1">
    <citation type="submission" date="2018-09" db="EMBL/GenBank/DDBJ databases">
        <title>Genomic investigation of the strawberry pathogen Phytophthora fragariae indicates pathogenicity is determined by transcriptional variation in three key races.</title>
        <authorList>
            <person name="Adams T.M."/>
            <person name="Armitage A.D."/>
            <person name="Sobczyk M.K."/>
            <person name="Bates H.J."/>
            <person name="Dunwell J.M."/>
            <person name="Nellist C.F."/>
            <person name="Harrison R.J."/>
        </authorList>
    </citation>
    <scope>NUCLEOTIDE SEQUENCE [LARGE SCALE GENOMIC DNA]</scope>
    <source>
        <strain evidence="1 2">SCRP249</strain>
    </source>
</reference>
<protein>
    <submittedName>
        <fullName evidence="1">Uncharacterized protein</fullName>
    </submittedName>
</protein>
<dbReference type="AlphaFoldDB" id="A0A6A3GNZ9"/>
<evidence type="ECO:0000313" key="1">
    <source>
        <dbReference type="EMBL" id="KAE8959112.1"/>
    </source>
</evidence>